<protein>
    <submittedName>
        <fullName evidence="3">1,2-phenylacetyl-CoA epoxidase subunit PaaD</fullName>
    </submittedName>
</protein>
<dbReference type="InterPro" id="IPR002744">
    <property type="entry name" value="MIP18-like"/>
</dbReference>
<dbReference type="SUPFAM" id="SSF117916">
    <property type="entry name" value="Fe-S cluster assembly (FSCA) domain-like"/>
    <property type="match status" value="1"/>
</dbReference>
<gene>
    <name evidence="3" type="primary">paaD</name>
    <name evidence="3" type="ORF">RIF23_14035</name>
</gene>
<proteinExistence type="predicted"/>
<feature type="domain" description="PaaD zinc beta ribbon" evidence="2">
    <location>
        <begin position="120"/>
        <end position="169"/>
    </location>
</feature>
<accession>A0ABU2H7Y8</accession>
<evidence type="ECO:0000259" key="1">
    <source>
        <dbReference type="Pfam" id="PF01883"/>
    </source>
</evidence>
<evidence type="ECO:0000313" key="4">
    <source>
        <dbReference type="Proteomes" id="UP001250214"/>
    </source>
</evidence>
<dbReference type="InterPro" id="IPR011883">
    <property type="entry name" value="PaaD-like"/>
</dbReference>
<reference evidence="4" key="1">
    <citation type="submission" date="2023-07" db="EMBL/GenBank/DDBJ databases">
        <title>Novel species in the genus Lipingzhangella isolated from Sambhar Salt Lake.</title>
        <authorList>
            <person name="Jiya N."/>
            <person name="Kajale S."/>
            <person name="Sharma A."/>
        </authorList>
    </citation>
    <scope>NUCLEOTIDE SEQUENCE [LARGE SCALE GENOMIC DNA]</scope>
    <source>
        <strain evidence="4">LS1_29</strain>
    </source>
</reference>
<dbReference type="RefSeq" id="WP_310912977.1">
    <property type="nucleotide sequence ID" value="NZ_JAVLVT010000006.1"/>
</dbReference>
<evidence type="ECO:0000259" key="2">
    <source>
        <dbReference type="Pfam" id="PF23451"/>
    </source>
</evidence>
<dbReference type="EMBL" id="JAVLVT010000006">
    <property type="protein sequence ID" value="MDS1271416.1"/>
    <property type="molecule type" value="Genomic_DNA"/>
</dbReference>
<comment type="caution">
    <text evidence="3">The sequence shown here is derived from an EMBL/GenBank/DDBJ whole genome shotgun (WGS) entry which is preliminary data.</text>
</comment>
<dbReference type="InterPro" id="IPR052339">
    <property type="entry name" value="Fe-S_Maturation_MIP18"/>
</dbReference>
<feature type="domain" description="MIP18 family-like" evidence="1">
    <location>
        <begin position="15"/>
        <end position="71"/>
    </location>
</feature>
<evidence type="ECO:0000313" key="3">
    <source>
        <dbReference type="EMBL" id="MDS1271416.1"/>
    </source>
</evidence>
<dbReference type="Pfam" id="PF23451">
    <property type="entry name" value="Zn_ribbon_PaaD"/>
    <property type="match status" value="1"/>
</dbReference>
<dbReference type="InterPro" id="IPR034904">
    <property type="entry name" value="FSCA_dom_sf"/>
</dbReference>
<dbReference type="InterPro" id="IPR056572">
    <property type="entry name" value="Zn_ribbon_PaaD"/>
</dbReference>
<dbReference type="PANTHER" id="PTHR42831">
    <property type="entry name" value="FE-S PROTEIN MATURATION AUXILIARY FACTOR YITW"/>
    <property type="match status" value="1"/>
</dbReference>
<keyword evidence="4" id="KW-1185">Reference proteome</keyword>
<dbReference type="NCBIfam" id="TIGR02159">
    <property type="entry name" value="PA_CoA_Oxy4"/>
    <property type="match status" value="1"/>
</dbReference>
<dbReference type="Proteomes" id="UP001250214">
    <property type="component" value="Unassembled WGS sequence"/>
</dbReference>
<organism evidence="3 4">
    <name type="scientific">Lipingzhangella rawalii</name>
    <dbReference type="NCBI Taxonomy" id="2055835"/>
    <lineage>
        <taxon>Bacteria</taxon>
        <taxon>Bacillati</taxon>
        <taxon>Actinomycetota</taxon>
        <taxon>Actinomycetes</taxon>
        <taxon>Streptosporangiales</taxon>
        <taxon>Nocardiopsidaceae</taxon>
        <taxon>Lipingzhangella</taxon>
    </lineage>
</organism>
<name>A0ABU2H7Y8_9ACTN</name>
<dbReference type="Gene3D" id="3.30.300.130">
    <property type="entry name" value="Fe-S cluster assembly (FSCA)"/>
    <property type="match status" value="1"/>
</dbReference>
<sequence>MTTQIPTDPWQVAAQVVDPELPMVTVADLGILREVRTDPRDPAMVEVTITPTYAACPALAEIRADLRGALNRAGYCRVAVRTVLSPPWSSAWITAEGRRKLAAHGVSPPGQAAPAASGPVTVSLAATRLDASCPRCGCADTELLSRFGPTPCTALARCRGCREPFEHVKEI</sequence>
<dbReference type="Pfam" id="PF01883">
    <property type="entry name" value="FeS_assembly_P"/>
    <property type="match status" value="1"/>
</dbReference>
<dbReference type="PANTHER" id="PTHR42831:SF3">
    <property type="entry name" value="1,2-PHENYLACETYL-COA EPOXIDASE, SUBUNIT D-RELATED"/>
    <property type="match status" value="1"/>
</dbReference>